<keyword evidence="6 8" id="KW-0802">TPR repeat</keyword>
<comment type="subcellular location">
    <subcellularLocation>
        <location evidence="2">Cytoplasm</location>
    </subcellularLocation>
    <subcellularLocation>
        <location evidence="1">Peroxisome</location>
    </subcellularLocation>
</comment>
<comment type="caution">
    <text evidence="9">The sequence shown here is derived from an EMBL/GenBank/DDBJ whole genome shotgun (WGS) entry which is preliminary data.</text>
</comment>
<keyword evidence="5" id="KW-0677">Repeat</keyword>
<dbReference type="Gene3D" id="1.25.40.10">
    <property type="entry name" value="Tetratricopeptide repeat domain"/>
    <property type="match status" value="1"/>
</dbReference>
<proteinExistence type="inferred from homology"/>
<dbReference type="EMBL" id="LLZZ01000053">
    <property type="protein sequence ID" value="KTB10470.1"/>
    <property type="molecule type" value="Genomic_DNA"/>
</dbReference>
<feature type="repeat" description="TPR" evidence="8">
    <location>
        <begin position="289"/>
        <end position="322"/>
    </location>
</feature>
<evidence type="ECO:0000256" key="2">
    <source>
        <dbReference type="ARBA" id="ARBA00004496"/>
    </source>
</evidence>
<dbReference type="InterPro" id="IPR024111">
    <property type="entry name" value="PEX5/PEX5L"/>
</dbReference>
<organism evidence="9 10">
    <name type="scientific">Candida glabrata</name>
    <name type="common">Yeast</name>
    <name type="synonym">Torulopsis glabrata</name>
    <dbReference type="NCBI Taxonomy" id="5478"/>
    <lineage>
        <taxon>Eukaryota</taxon>
        <taxon>Fungi</taxon>
        <taxon>Dikarya</taxon>
        <taxon>Ascomycota</taxon>
        <taxon>Saccharomycotina</taxon>
        <taxon>Saccharomycetes</taxon>
        <taxon>Saccharomycetales</taxon>
        <taxon>Saccharomycetaceae</taxon>
        <taxon>Nakaseomyces</taxon>
    </lineage>
</organism>
<dbReference type="SMART" id="SM00028">
    <property type="entry name" value="TPR"/>
    <property type="match status" value="5"/>
</dbReference>
<dbReference type="PROSITE" id="PS50005">
    <property type="entry name" value="TPR"/>
    <property type="match status" value="3"/>
</dbReference>
<dbReference type="InterPro" id="IPR011990">
    <property type="entry name" value="TPR-like_helical_dom_sf"/>
</dbReference>
<dbReference type="Pfam" id="PF13431">
    <property type="entry name" value="TPR_17"/>
    <property type="match status" value="1"/>
</dbReference>
<dbReference type="GO" id="GO:0005778">
    <property type="term" value="C:peroxisomal membrane"/>
    <property type="evidence" value="ECO:0007669"/>
    <property type="project" value="TreeGrafter"/>
</dbReference>
<feature type="repeat" description="TPR" evidence="8">
    <location>
        <begin position="425"/>
        <end position="458"/>
    </location>
</feature>
<dbReference type="PANTHER" id="PTHR10130:SF0">
    <property type="entry name" value="GH08708P"/>
    <property type="match status" value="1"/>
</dbReference>
<keyword evidence="7" id="KW-0576">Peroxisome</keyword>
<sequence length="549" mass="61191">MDCRSGNSVLQLTRRIDSSLRFGKKLENKVSPRDEASAFLYTNVPNVPNVQPTPLAIPSINLNKAASSSTCSSTSSHAHNNVNCCANNDSGYDLVREFKKINEPAPPTNNYNFTRHVPVSHRPIGFSPRTMELQQPLNLDGSFDWEREFAQIEGELGESQNVLEGTTVSYGGEREHQESVHSTSTVGYHYSSDLEEDCLNIYDYVSSKATSVHSEGNTCSAGPGLARSPSYRNPLTRDAYVFNTENKYLNSSPSAYEIACILMENNCNLSEIILAFEAALQEHEQQHMVDCWYRLGIVQLQNEQEESAMDAFQHALELEPGHLEALKLLAVSHINQGNAVEATVCLSRALELKGVTISNWPQELSILNVRETMENVLLDIPSTAINITRDKDILTVLALFNYLLGRSDNAIKCFEKLLEQDPKDEITWNHLGATLANSKRYDTAIQVYMNTIELKPSFVRARYNLGSTLVKNGELQRGIESLLTALVMQGSPIPPIATNLESFIEHLIFTEAQGKNTIVTSLKNALLKIPDDDIELKTNIENRIRLILS</sequence>
<reference evidence="9 10" key="1">
    <citation type="submission" date="2015-10" db="EMBL/GenBank/DDBJ databases">
        <title>Draft genomes sequences of Candida glabrata isolates 1A, 1B, 2A, 2B, 3A and 3B.</title>
        <authorList>
            <person name="Haavelsrud O.E."/>
            <person name="Gaustad P."/>
        </authorList>
    </citation>
    <scope>NUCLEOTIDE SEQUENCE [LARGE SCALE GENOMIC DNA]</scope>
    <source>
        <strain evidence="9">910700640</strain>
    </source>
</reference>
<gene>
    <name evidence="9" type="ORF">AO440_003175</name>
</gene>
<evidence type="ECO:0000313" key="9">
    <source>
        <dbReference type="EMBL" id="KTB10470.1"/>
    </source>
</evidence>
<comment type="similarity">
    <text evidence="3">Belongs to the peroxisomal targeting signal receptor family.</text>
</comment>
<dbReference type="AlphaFoldDB" id="A0A0W0DFB3"/>
<dbReference type="Proteomes" id="UP000054886">
    <property type="component" value="Unassembled WGS sequence"/>
</dbReference>
<dbReference type="VEuPathDB" id="FungiDB:GWK60_J09383"/>
<evidence type="ECO:0000256" key="8">
    <source>
        <dbReference type="PROSITE-ProRule" id="PRU00339"/>
    </source>
</evidence>
<keyword evidence="9" id="KW-0675">Receptor</keyword>
<evidence type="ECO:0000256" key="4">
    <source>
        <dbReference type="ARBA" id="ARBA00022490"/>
    </source>
</evidence>
<dbReference type="GO" id="GO:0005829">
    <property type="term" value="C:cytosol"/>
    <property type="evidence" value="ECO:0007669"/>
    <property type="project" value="TreeGrafter"/>
</dbReference>
<dbReference type="PANTHER" id="PTHR10130">
    <property type="entry name" value="PEROXISOMAL TARGETING SIGNAL 1 RECEPTOR PEX5"/>
    <property type="match status" value="1"/>
</dbReference>
<protein>
    <submittedName>
        <fullName evidence="9">Peroxisomal targeting signal receptor</fullName>
    </submittedName>
</protein>
<dbReference type="InterPro" id="IPR019734">
    <property type="entry name" value="TPR_rpt"/>
</dbReference>
<evidence type="ECO:0000256" key="7">
    <source>
        <dbReference type="ARBA" id="ARBA00023140"/>
    </source>
</evidence>
<dbReference type="SUPFAM" id="SSF48452">
    <property type="entry name" value="TPR-like"/>
    <property type="match status" value="1"/>
</dbReference>
<accession>A0A0W0DFB3</accession>
<dbReference type="VEuPathDB" id="FungiDB:CAGL0J09570g"/>
<dbReference type="GO" id="GO:0005052">
    <property type="term" value="F:peroxisome matrix targeting signal-1 binding"/>
    <property type="evidence" value="ECO:0007669"/>
    <property type="project" value="TreeGrafter"/>
</dbReference>
<keyword evidence="4" id="KW-0963">Cytoplasm</keyword>
<feature type="repeat" description="TPR" evidence="8">
    <location>
        <begin position="391"/>
        <end position="424"/>
    </location>
</feature>
<evidence type="ECO:0000313" key="10">
    <source>
        <dbReference type="Proteomes" id="UP000054886"/>
    </source>
</evidence>
<dbReference type="GO" id="GO:0016560">
    <property type="term" value="P:protein import into peroxisome matrix, docking"/>
    <property type="evidence" value="ECO:0007669"/>
    <property type="project" value="TreeGrafter"/>
</dbReference>
<dbReference type="VEuPathDB" id="FungiDB:GVI51_J09405"/>
<dbReference type="Pfam" id="PF14559">
    <property type="entry name" value="TPR_19"/>
    <property type="match status" value="1"/>
</dbReference>
<name>A0A0W0DFB3_CANGB</name>
<evidence type="ECO:0000256" key="3">
    <source>
        <dbReference type="ARBA" id="ARBA00005348"/>
    </source>
</evidence>
<evidence type="ECO:0000256" key="5">
    <source>
        <dbReference type="ARBA" id="ARBA00022737"/>
    </source>
</evidence>
<evidence type="ECO:0000256" key="6">
    <source>
        <dbReference type="ARBA" id="ARBA00022803"/>
    </source>
</evidence>
<dbReference type="VEuPathDB" id="FungiDB:B1J91_J09570g"/>
<evidence type="ECO:0000256" key="1">
    <source>
        <dbReference type="ARBA" id="ARBA00004275"/>
    </source>
</evidence>